<gene>
    <name evidence="1" type="ORF">N0F65_002738</name>
</gene>
<accession>A0AAV2Z3Z2</accession>
<proteinExistence type="predicted"/>
<evidence type="ECO:0000313" key="2">
    <source>
        <dbReference type="Proteomes" id="UP001146120"/>
    </source>
</evidence>
<dbReference type="SUPFAM" id="SSF64268">
    <property type="entry name" value="PX domain"/>
    <property type="match status" value="1"/>
</dbReference>
<dbReference type="GO" id="GO:0035091">
    <property type="term" value="F:phosphatidylinositol binding"/>
    <property type="evidence" value="ECO:0007669"/>
    <property type="project" value="InterPro"/>
</dbReference>
<reference evidence="1" key="1">
    <citation type="submission" date="2022-11" db="EMBL/GenBank/DDBJ databases">
        <authorList>
            <person name="Morgan W.R."/>
            <person name="Tartar A."/>
        </authorList>
    </citation>
    <scope>NUCLEOTIDE SEQUENCE</scope>
    <source>
        <strain evidence="1">ARSEF 373</strain>
    </source>
</reference>
<sequence>MQSSIAIETRPLGPLSAVEVVPEHVTERTRVLSFLKRIDTIRIHEYEDHDGVVYYKMDVIFEHRITRIPTNRGKVVLRQYQGKADRVVLRRFSDFIALRKAMWLKVQEHGIMRCSYCEDIFSYILFSKSQPNVVCKLTTGKTKRMQILEAFINDIVVMARTCKSSRLCGMCAGVNAIPHLVSDFLQNATKSTM</sequence>
<dbReference type="Gene3D" id="3.30.1520.10">
    <property type="entry name" value="Phox-like domain"/>
    <property type="match status" value="1"/>
</dbReference>
<dbReference type="Proteomes" id="UP001146120">
    <property type="component" value="Unassembled WGS sequence"/>
</dbReference>
<evidence type="ECO:0000313" key="1">
    <source>
        <dbReference type="EMBL" id="DBA00495.1"/>
    </source>
</evidence>
<name>A0AAV2Z3Z2_9STRA</name>
<keyword evidence="2" id="KW-1185">Reference proteome</keyword>
<dbReference type="AlphaFoldDB" id="A0AAV2Z3Z2"/>
<reference evidence="1" key="2">
    <citation type="journal article" date="2023" name="Microbiol Resour">
        <title>Decontamination and Annotation of the Draft Genome Sequence of the Oomycete Lagenidium giganteum ARSEF 373.</title>
        <authorList>
            <person name="Morgan W.R."/>
            <person name="Tartar A."/>
        </authorList>
    </citation>
    <scope>NUCLEOTIDE SEQUENCE</scope>
    <source>
        <strain evidence="1">ARSEF 373</strain>
    </source>
</reference>
<protein>
    <recommendedName>
        <fullName evidence="3">PX domain-containing protein</fullName>
    </recommendedName>
</protein>
<evidence type="ECO:0008006" key="3">
    <source>
        <dbReference type="Google" id="ProtNLM"/>
    </source>
</evidence>
<dbReference type="EMBL" id="DAKRPA010000063">
    <property type="protein sequence ID" value="DBA00495.1"/>
    <property type="molecule type" value="Genomic_DNA"/>
</dbReference>
<organism evidence="1 2">
    <name type="scientific">Lagenidium giganteum</name>
    <dbReference type="NCBI Taxonomy" id="4803"/>
    <lineage>
        <taxon>Eukaryota</taxon>
        <taxon>Sar</taxon>
        <taxon>Stramenopiles</taxon>
        <taxon>Oomycota</taxon>
        <taxon>Peronosporomycetes</taxon>
        <taxon>Pythiales</taxon>
        <taxon>Pythiaceae</taxon>
    </lineage>
</organism>
<dbReference type="InterPro" id="IPR036871">
    <property type="entry name" value="PX_dom_sf"/>
</dbReference>
<comment type="caution">
    <text evidence="1">The sequence shown here is derived from an EMBL/GenBank/DDBJ whole genome shotgun (WGS) entry which is preliminary data.</text>
</comment>